<dbReference type="InterPro" id="IPR043964">
    <property type="entry name" value="P-loop_TraG"/>
</dbReference>
<keyword evidence="3" id="KW-1185">Reference proteome</keyword>
<keyword evidence="2" id="KW-0067">ATP-binding</keyword>
<protein>
    <submittedName>
        <fullName evidence="2">ATP-binding protein</fullName>
    </submittedName>
</protein>
<dbReference type="EMBL" id="RXLP01000021">
    <property type="protein sequence ID" value="TCD54135.1"/>
    <property type="molecule type" value="Genomic_DNA"/>
</dbReference>
<dbReference type="Gene3D" id="3.40.50.300">
    <property type="entry name" value="P-loop containing nucleotide triphosphate hydrolases"/>
    <property type="match status" value="2"/>
</dbReference>
<evidence type="ECO:0000313" key="3">
    <source>
        <dbReference type="Proteomes" id="UP000291289"/>
    </source>
</evidence>
<evidence type="ECO:0000259" key="1">
    <source>
        <dbReference type="Pfam" id="PF19044"/>
    </source>
</evidence>
<comment type="caution">
    <text evidence="2">The sequence shown here is derived from an EMBL/GenBank/DDBJ whole genome shotgun (WGS) entry which is preliminary data.</text>
</comment>
<reference evidence="2 3" key="1">
    <citation type="submission" date="2018-12" db="EMBL/GenBank/DDBJ databases">
        <title>Alloscrdovia theropitheci sp. nov: a novel taxon from the feces of the bleeding-herat monkey (Theropithecus geleda).</title>
        <authorList>
            <person name="Modesto M."/>
        </authorList>
    </citation>
    <scope>NUCLEOTIDE SEQUENCE [LARGE SCALE GENOMIC DNA]</scope>
    <source>
        <strain evidence="2 3">GLDI4/2</strain>
    </source>
</reference>
<organism evidence="2 3">
    <name type="scientific">Alloscardovia theropitheci</name>
    <dbReference type="NCBI Taxonomy" id="2496842"/>
    <lineage>
        <taxon>Bacteria</taxon>
        <taxon>Bacillati</taxon>
        <taxon>Actinomycetota</taxon>
        <taxon>Actinomycetes</taxon>
        <taxon>Bifidobacteriales</taxon>
        <taxon>Bifidobacteriaceae</taxon>
        <taxon>Alloscardovia</taxon>
    </lineage>
</organism>
<dbReference type="AlphaFoldDB" id="A0A4R0QSL2"/>
<proteinExistence type="predicted"/>
<feature type="domain" description="TraG P-loop" evidence="1">
    <location>
        <begin position="153"/>
        <end position="416"/>
    </location>
</feature>
<dbReference type="GO" id="GO:0005524">
    <property type="term" value="F:ATP binding"/>
    <property type="evidence" value="ECO:0007669"/>
    <property type="project" value="UniProtKB-KW"/>
</dbReference>
<dbReference type="SUPFAM" id="SSF52540">
    <property type="entry name" value="P-loop containing nucleoside triphosphate hydrolases"/>
    <property type="match status" value="1"/>
</dbReference>
<dbReference type="InterPro" id="IPR027417">
    <property type="entry name" value="P-loop_NTPase"/>
</dbReference>
<evidence type="ECO:0000313" key="2">
    <source>
        <dbReference type="EMBL" id="TCD54135.1"/>
    </source>
</evidence>
<dbReference type="OrthoDB" id="9804380at2"/>
<name>A0A4R0QSL2_9BIFI</name>
<accession>A0A4R0QSL2</accession>
<dbReference type="Pfam" id="PF19044">
    <property type="entry name" value="P-loop_TraG"/>
    <property type="match status" value="1"/>
</dbReference>
<dbReference type="Proteomes" id="UP000291289">
    <property type="component" value="Unassembled WGS sequence"/>
</dbReference>
<keyword evidence="2" id="KW-0547">Nucleotide-binding</keyword>
<sequence length="539" mass="58841">MRTLTPLTLSEQELHDKPVSEGTVSMPTILPALSARQLALLDVLETTDATVDIAPKGLTRRLKKARKTTLKQMETDHKILMKALHEKKHVTTSNAELERDKNILHSLGVGSGFMTRAKSTIPWHSTSISSSSVLNPILTHGSSRLSGPLLGVDAINGVPFHYDAWAPYKAGMVTSVNGMIAGMMGSGKSMCMKTLALREISYGRHVIIEGDPKTEWARIAHTVGGQVISAGNGAYLNPLDTGVKPDAYTDDEWKQEVITLRVNALRSLASAIRPDTPLSMAEQATIDSLTRVVSTMYEQPTITHIVSFLDSDQAQDMIVKGLNKTALADTILNLILIFNRMVDGALKGAFEKTSTVSIDPSKPLIVFDTGSIDDTDEVKKAMYTAAMSAAIDRLCYTRDGIFRLVIAEEGWSLLSNPELVVGWDKRMRLSGEFGVSNWLLIHELTDLDAFANKGTALRQMIEGILTKSETMILYRQSSNSREALSHLIPDITAEELDVIDKLTQGVGLWRVGSTLRQAVHPIVSQSGYDLFNTSAGRAG</sequence>
<gene>
    <name evidence="2" type="ORF">EJ419_05545</name>
</gene>